<feature type="region of interest" description="Disordered" evidence="2">
    <location>
        <begin position="623"/>
        <end position="651"/>
    </location>
</feature>
<feature type="coiled-coil region" evidence="1">
    <location>
        <begin position="116"/>
        <end position="143"/>
    </location>
</feature>
<feature type="region of interest" description="Disordered" evidence="2">
    <location>
        <begin position="457"/>
        <end position="478"/>
    </location>
</feature>
<keyword evidence="1" id="KW-0175">Coiled coil</keyword>
<sequence length="880" mass="96252">MTPQTDPRQALITEIDTVLSKSQSRLPWVMAGEVTQQRRVLKRVRDYLESLSDRSSSKGQLPPGRSRSQSSRSPSRRRQSLLGAPLSDEANNGYRDSSLNQQIVQAVVQDMRSSVLAPLEAEIAALRDEREQMRQELRSLDLERRSGPMTGQSQAAMSEFFQTLIDRCAENLTQQVAQNLAQMQIDILQYKATPPHDPVLAPGDRPLLTPQERLEQLQAIQSQSDRLLKTLDASINVVFETLQSNLKSYSESMTQGVEHMYSLGQQGEVMFSALINQLASQLGREASSYIQSHAEEPTGGSLDPMAEKSLISAETTDLSEVNNAETSTIPEEITATQNWTPSDTEGSSDRLEAIDPPISEGVTTEETLVLEDLTLEIFNQLDDLANIDEDNPTAEPLASTETAAQLDERVAEANALYDNLFNSDRFISSDFLSLENDEDPLQELIIPSASALEPELQEMLESDEEGSGEEVSAIANDPESLESNLFDGLDMAVEEDPQIDEPDDSRAIESPSSGNLLGETDTQEPSPKLESALFEGASPPTQVDDPASLATFMELFGEDDAATESLQTPLISDAPFETDDIYIPASPDENLLPSNDETIEGVPNQLDLDNSVLNQLSQDLFSLEDELTPPRSELDPISEFPREADEDEDSSLVMELDTALDGMVGETLLPEISSPTPELIPDNPTPDNFLDDILSPPSETRDEPLPDRPVVDPTVAEVSPEPPASENLFEIFADEDGAGQSALSLPSSSAEQERENLALLLEPESEATLDLPESLTIDTVFEEPLSNSESSNLETDAPISSTADRPLEPTLHNDSPSPENPSASPPEGTATLENMFEEFLRGENSDLSDPSGNSLFSADQPTDTEQSFTLDDVFEDFTEE</sequence>
<protein>
    <submittedName>
        <fullName evidence="3">Uncharacterized protein</fullName>
    </submittedName>
</protein>
<accession>A0ABT7BZS6</accession>
<evidence type="ECO:0000256" key="2">
    <source>
        <dbReference type="SAM" id="MobiDB-lite"/>
    </source>
</evidence>
<feature type="compositionally biased region" description="Low complexity" evidence="2">
    <location>
        <begin position="815"/>
        <end position="827"/>
    </location>
</feature>
<name>A0ABT7BZS6_9CYAN</name>
<comment type="caution">
    <text evidence="3">The sequence shown here is derived from an EMBL/GenBank/DDBJ whole genome shotgun (WGS) entry which is preliminary data.</text>
</comment>
<feature type="compositionally biased region" description="Low complexity" evidence="2">
    <location>
        <begin position="60"/>
        <end position="73"/>
    </location>
</feature>
<feature type="region of interest" description="Disordered" evidence="2">
    <location>
        <begin position="51"/>
        <end position="94"/>
    </location>
</feature>
<evidence type="ECO:0000313" key="4">
    <source>
        <dbReference type="Proteomes" id="UP001232992"/>
    </source>
</evidence>
<feature type="compositionally biased region" description="Acidic residues" evidence="2">
    <location>
        <begin position="457"/>
        <end position="468"/>
    </location>
</feature>
<feature type="compositionally biased region" description="Basic and acidic residues" evidence="2">
    <location>
        <begin position="699"/>
        <end position="710"/>
    </location>
</feature>
<gene>
    <name evidence="3" type="ORF">PMH09_16110</name>
</gene>
<dbReference type="Proteomes" id="UP001232992">
    <property type="component" value="Unassembled WGS sequence"/>
</dbReference>
<feature type="region of interest" description="Disordered" evidence="2">
    <location>
        <begin position="495"/>
        <end position="545"/>
    </location>
</feature>
<keyword evidence="4" id="KW-1185">Reference proteome</keyword>
<feature type="compositionally biased region" description="Low complexity" evidence="2">
    <location>
        <begin position="782"/>
        <end position="794"/>
    </location>
</feature>
<feature type="compositionally biased region" description="Polar residues" evidence="2">
    <location>
        <begin position="845"/>
        <end position="869"/>
    </location>
</feature>
<evidence type="ECO:0000313" key="3">
    <source>
        <dbReference type="EMBL" id="MDJ1184713.1"/>
    </source>
</evidence>
<feature type="compositionally biased region" description="Polar residues" evidence="2">
    <location>
        <begin position="741"/>
        <end position="750"/>
    </location>
</feature>
<feature type="region of interest" description="Disordered" evidence="2">
    <location>
        <begin position="669"/>
        <end position="880"/>
    </location>
</feature>
<reference evidence="3 4" key="1">
    <citation type="submission" date="2023-01" db="EMBL/GenBank/DDBJ databases">
        <title>Novel diversity within Roseofilum (Cyanobacteria; Desertifilaceae) from marine benthic mats with descriptions of four novel species.</title>
        <authorList>
            <person name="Wang Y."/>
            <person name="Berthold D.E."/>
            <person name="Hu J."/>
            <person name="Lefler F.W."/>
            <person name="Laughinghouse H.D. IV."/>
        </authorList>
    </citation>
    <scope>NUCLEOTIDE SEQUENCE [LARGE SCALE GENOMIC DNA]</scope>
    <source>
        <strain evidence="3 4">BLCC-M143</strain>
    </source>
</reference>
<proteinExistence type="predicted"/>
<dbReference type="EMBL" id="JAQOSQ010000018">
    <property type="protein sequence ID" value="MDJ1184713.1"/>
    <property type="molecule type" value="Genomic_DNA"/>
</dbReference>
<organism evidence="3 4">
    <name type="scientific">Roseofilum casamattae BLCC-M143</name>
    <dbReference type="NCBI Taxonomy" id="3022442"/>
    <lineage>
        <taxon>Bacteria</taxon>
        <taxon>Bacillati</taxon>
        <taxon>Cyanobacteriota</taxon>
        <taxon>Cyanophyceae</taxon>
        <taxon>Desertifilales</taxon>
        <taxon>Desertifilaceae</taxon>
        <taxon>Roseofilum</taxon>
        <taxon>Roseofilum casamattae</taxon>
    </lineage>
</organism>
<evidence type="ECO:0000256" key="1">
    <source>
        <dbReference type="SAM" id="Coils"/>
    </source>
</evidence>